<reference evidence="2 3" key="1">
    <citation type="submission" date="2019-10" db="EMBL/GenBank/DDBJ databases">
        <title>Whole-genome sequence of the purple nonsulfur photosynthetic bacterium Rhodocyclus tenuis.</title>
        <authorList>
            <person name="Kyndt J.A."/>
            <person name="Meyer T.E."/>
        </authorList>
    </citation>
    <scope>NUCLEOTIDE SEQUENCE [LARGE SCALE GENOMIC DNA]</scope>
    <source>
        <strain evidence="2 3">DSM 110</strain>
    </source>
</reference>
<dbReference type="SUPFAM" id="SSF141868">
    <property type="entry name" value="EAL domain-like"/>
    <property type="match status" value="1"/>
</dbReference>
<comment type="caution">
    <text evidence="2">The sequence shown here is derived from an EMBL/GenBank/DDBJ whole genome shotgun (WGS) entry which is preliminary data.</text>
</comment>
<organism evidence="2 3">
    <name type="scientific">Rhodocyclus tenuis</name>
    <name type="common">Rhodospirillum tenue</name>
    <dbReference type="NCBI Taxonomy" id="1066"/>
    <lineage>
        <taxon>Bacteria</taxon>
        <taxon>Pseudomonadati</taxon>
        <taxon>Pseudomonadota</taxon>
        <taxon>Betaproteobacteria</taxon>
        <taxon>Rhodocyclales</taxon>
        <taxon>Rhodocyclaceae</taxon>
        <taxon>Rhodocyclus</taxon>
    </lineage>
</organism>
<dbReference type="InterPro" id="IPR035919">
    <property type="entry name" value="EAL_sf"/>
</dbReference>
<protein>
    <submittedName>
        <fullName evidence="2">EAL domain-containing protein</fullName>
    </submittedName>
</protein>
<gene>
    <name evidence="2" type="ORF">GHK24_03255</name>
</gene>
<feature type="domain" description="EAL" evidence="1">
    <location>
        <begin position="98"/>
        <end position="265"/>
    </location>
</feature>
<evidence type="ECO:0000259" key="1">
    <source>
        <dbReference type="Pfam" id="PF00563"/>
    </source>
</evidence>
<dbReference type="EMBL" id="WIXJ01000002">
    <property type="protein sequence ID" value="MQY50797.1"/>
    <property type="molecule type" value="Genomic_DNA"/>
</dbReference>
<name>A0A6L5JTU7_RHOTE</name>
<dbReference type="InterPro" id="IPR001633">
    <property type="entry name" value="EAL_dom"/>
</dbReference>
<dbReference type="OrthoDB" id="9813903at2"/>
<evidence type="ECO:0000313" key="3">
    <source>
        <dbReference type="Proteomes" id="UP000480275"/>
    </source>
</evidence>
<dbReference type="Proteomes" id="UP000480275">
    <property type="component" value="Unassembled WGS sequence"/>
</dbReference>
<dbReference type="Gene3D" id="3.20.20.450">
    <property type="entry name" value="EAL domain"/>
    <property type="match status" value="1"/>
</dbReference>
<dbReference type="AlphaFoldDB" id="A0A6L5JTU7"/>
<dbReference type="Pfam" id="PF00563">
    <property type="entry name" value="EAL"/>
    <property type="match status" value="1"/>
</dbReference>
<sequence>MAGPWTPGFLRPHTRQYAFRRYINRHKVLARHRAWRYRSPPGRCPVFGENVMPLADLVRHLNARNAARDALRAPAPFVATEHGDVQLHFADLCLESIFLPIVETRSGSAHGHAASLRVSGLVSQRPVAPDAVFVLPGSDEEFIQLDRQVRTLHALNFLKQRLRGNLLLDVHPRHIFGVASDHGLAFEEILRPCGLLPKQITLELDISPVDEADPAQRAHLIRALTDYRARGYGIAVRGIAQNRAHLALLRDLAPQIIRLDRPLLASGHPLGALIAPLRTLEARLLIDASGLAEHAGTDYWGDVDLVQAPPLPERAAALRGGLDAGAASNAAPSHAFRLNAA</sequence>
<evidence type="ECO:0000313" key="2">
    <source>
        <dbReference type="EMBL" id="MQY50797.1"/>
    </source>
</evidence>
<proteinExistence type="predicted"/>
<accession>A0A6L5JTU7</accession>